<evidence type="ECO:0000313" key="2">
    <source>
        <dbReference type="EMBL" id="NHB87812.1"/>
    </source>
</evidence>
<dbReference type="EMBL" id="PUJU01000014">
    <property type="protein sequence ID" value="NHB87812.1"/>
    <property type="molecule type" value="Genomic_DNA"/>
</dbReference>
<name>A0ABX0GFD4_9GAMM</name>
<accession>A0ABX0GFD4</accession>
<sequence length="434" mass="47272">MSLKPQNDFKAFSISNNANVVSQERYEESRNLKTGFPPDNVTTHELNKVLRQSSTISSVVANFIATHSGGDDVLDDGDIAKLTAQLNRALEKKITTEIPSTSLTQKGIVQLTDQTGNSDTLAVTQKLASDINDNANNKLAKDRNGADIPDKNEFVKNLGLVETVTKAKNAVSTNDFNSLKTVVDGKANGVDLTRKMDVGAFGLGGAPIELAPAQALASLAGTNGFYARGSVPLPPDNPESRAMKYMNIGSKAWSTQLAFSAYENIIYIRSAKTDGVSWNNWEYVWTGSTAIPDANGFLKKSSPIVEIYPDGTFTTNDESEGAEVTKEATGTYRISNISGYNVDKGWGVQGGISAPKDNNGLELIFVDDRVQCDGSIIIETFHRQHSHLPERFQNWRLKSIDDNGGRVFYKDGEPCDIPEHCRLDVRVQMPADSI</sequence>
<protein>
    <submittedName>
        <fullName evidence="2">Phage tail protein</fullName>
    </submittedName>
</protein>
<dbReference type="InterPro" id="IPR005068">
    <property type="entry name" value="Phage_lambda_Stf-r2"/>
</dbReference>
<organism evidence="2 3">
    <name type="scientific">Photorhabdus tasmaniensis</name>
    <dbReference type="NCBI Taxonomy" id="1004159"/>
    <lineage>
        <taxon>Bacteria</taxon>
        <taxon>Pseudomonadati</taxon>
        <taxon>Pseudomonadota</taxon>
        <taxon>Gammaproteobacteria</taxon>
        <taxon>Enterobacterales</taxon>
        <taxon>Morganellaceae</taxon>
        <taxon>Photorhabdus</taxon>
    </lineage>
</organism>
<comment type="caution">
    <text evidence="2">The sequence shown here is derived from an EMBL/GenBank/DDBJ whole genome shotgun (WGS) entry which is preliminary data.</text>
</comment>
<dbReference type="InterPro" id="IPR058008">
    <property type="entry name" value="Gp26_C"/>
</dbReference>
<feature type="domain" description="Phage tail protein C-terminal" evidence="1">
    <location>
        <begin position="291"/>
        <end position="431"/>
    </location>
</feature>
<dbReference type="Proteomes" id="UP000697802">
    <property type="component" value="Unassembled WGS sequence"/>
</dbReference>
<keyword evidence="3" id="KW-1185">Reference proteome</keyword>
<dbReference type="Pfam" id="PF03406">
    <property type="entry name" value="Phage_fiber_2"/>
    <property type="match status" value="1"/>
</dbReference>
<proteinExistence type="predicted"/>
<gene>
    <name evidence="2" type="ORF">C5471_08895</name>
</gene>
<evidence type="ECO:0000259" key="1">
    <source>
        <dbReference type="Pfam" id="PF25670"/>
    </source>
</evidence>
<dbReference type="Pfam" id="PF25670">
    <property type="entry name" value="Phage_tail_C_2"/>
    <property type="match status" value="1"/>
</dbReference>
<reference evidence="2 3" key="1">
    <citation type="submission" date="2018-02" db="EMBL/GenBank/DDBJ databases">
        <authorList>
            <person name="Machado R.A."/>
        </authorList>
    </citation>
    <scope>NUCLEOTIDE SEQUENCE [LARGE SCALE GENOMIC DNA]</scope>
    <source>
        <strain evidence="2 3">T327</strain>
    </source>
</reference>
<evidence type="ECO:0000313" key="3">
    <source>
        <dbReference type="Proteomes" id="UP000697802"/>
    </source>
</evidence>
<dbReference type="RefSeq" id="WP_166295798.1">
    <property type="nucleotide sequence ID" value="NZ_CAWPIF010000014.1"/>
</dbReference>